<keyword evidence="1 2" id="KW-0663">Pyridoxal phosphate</keyword>
<name>A0A7S3Q0K4_9STRA</name>
<dbReference type="PANTHER" id="PTHR10146:SF14">
    <property type="entry name" value="PYRIDOXAL PHOSPHATE HOMEOSTASIS PROTEIN"/>
    <property type="match status" value="1"/>
</dbReference>
<proteinExistence type="inferred from homology"/>
<evidence type="ECO:0000256" key="1">
    <source>
        <dbReference type="ARBA" id="ARBA00022898"/>
    </source>
</evidence>
<dbReference type="InterPro" id="IPR011078">
    <property type="entry name" value="PyrdxlP_homeostasis"/>
</dbReference>
<dbReference type="InterPro" id="IPR029066">
    <property type="entry name" value="PLP-binding_barrel"/>
</dbReference>
<dbReference type="GO" id="GO:0030170">
    <property type="term" value="F:pyridoxal phosphate binding"/>
    <property type="evidence" value="ECO:0007669"/>
    <property type="project" value="UniProtKB-UniRule"/>
</dbReference>
<feature type="domain" description="Alanine racemase N-terminal" evidence="4">
    <location>
        <begin position="103"/>
        <end position="313"/>
    </location>
</feature>
<dbReference type="InterPro" id="IPR001608">
    <property type="entry name" value="Ala_racemase_N"/>
</dbReference>
<dbReference type="Gene3D" id="3.20.20.10">
    <property type="entry name" value="Alanine racemase"/>
    <property type="match status" value="1"/>
</dbReference>
<evidence type="ECO:0000256" key="3">
    <source>
        <dbReference type="RuleBase" id="RU004514"/>
    </source>
</evidence>
<protein>
    <recommendedName>
        <fullName evidence="2">Pyridoxal phosphate homeostasis protein</fullName>
        <shortName evidence="2">PLP homeostasis protein</shortName>
    </recommendedName>
</protein>
<evidence type="ECO:0000256" key="2">
    <source>
        <dbReference type="HAMAP-Rule" id="MF_03225"/>
    </source>
</evidence>
<dbReference type="SUPFAM" id="SSF51419">
    <property type="entry name" value="PLP-binding barrel"/>
    <property type="match status" value="1"/>
</dbReference>
<dbReference type="FunFam" id="3.20.20.10:FF:000018">
    <property type="entry name" value="Pyridoxal phosphate homeostasis protein"/>
    <property type="match status" value="1"/>
</dbReference>
<reference evidence="5" key="1">
    <citation type="submission" date="2021-01" db="EMBL/GenBank/DDBJ databases">
        <authorList>
            <person name="Corre E."/>
            <person name="Pelletier E."/>
            <person name="Niang G."/>
            <person name="Scheremetjew M."/>
            <person name="Finn R."/>
            <person name="Kale V."/>
            <person name="Holt S."/>
            <person name="Cochrane G."/>
            <person name="Meng A."/>
            <person name="Brown T."/>
            <person name="Cohen L."/>
        </authorList>
    </citation>
    <scope>NUCLEOTIDE SEQUENCE</scope>
    <source>
        <strain evidence="5">MM31A-1</strain>
    </source>
</reference>
<dbReference type="PANTHER" id="PTHR10146">
    <property type="entry name" value="PROLINE SYNTHETASE CO-TRANSCRIBED BACTERIAL HOMOLOG PROTEIN"/>
    <property type="match status" value="1"/>
</dbReference>
<dbReference type="NCBIfam" id="TIGR00044">
    <property type="entry name" value="YggS family pyridoxal phosphate-dependent enzyme"/>
    <property type="match status" value="1"/>
</dbReference>
<dbReference type="AlphaFoldDB" id="A0A7S3Q0K4"/>
<comment type="function">
    <text evidence="2">Pyridoxal 5'-phosphate (PLP)-binding protein, which may be involved in intracellular homeostatic regulation of pyridoxal 5'-phosphate (PLP), the active form of vitamin B6.</text>
</comment>
<dbReference type="Pfam" id="PF01168">
    <property type="entry name" value="Ala_racemase_N"/>
    <property type="match status" value="1"/>
</dbReference>
<gene>
    <name evidence="5" type="ORF">CDEB00056_LOCUS6381</name>
</gene>
<dbReference type="CDD" id="cd06822">
    <property type="entry name" value="PLPDE_III_YBL036c_euk"/>
    <property type="match status" value="1"/>
</dbReference>
<dbReference type="EMBL" id="HBIO01008364">
    <property type="protein sequence ID" value="CAE0461540.1"/>
    <property type="molecule type" value="Transcribed_RNA"/>
</dbReference>
<accession>A0A7S3Q0K4</accession>
<feature type="modified residue" description="N6-(pyridoxal phosphate)lysine" evidence="2">
    <location>
        <position position="111"/>
    </location>
</feature>
<dbReference type="HAMAP" id="MF_02087">
    <property type="entry name" value="PLP_homeostasis"/>
    <property type="match status" value="1"/>
</dbReference>
<dbReference type="PROSITE" id="PS01211">
    <property type="entry name" value="UPF0001"/>
    <property type="match status" value="1"/>
</dbReference>
<comment type="similarity">
    <text evidence="2 3">Belongs to the pyridoxal phosphate-binding protein YggS/PROSC family.</text>
</comment>
<evidence type="ECO:0000313" key="5">
    <source>
        <dbReference type="EMBL" id="CAE0461540.1"/>
    </source>
</evidence>
<organism evidence="5">
    <name type="scientific">Chaetoceros debilis</name>
    <dbReference type="NCBI Taxonomy" id="122233"/>
    <lineage>
        <taxon>Eukaryota</taxon>
        <taxon>Sar</taxon>
        <taxon>Stramenopiles</taxon>
        <taxon>Ochrophyta</taxon>
        <taxon>Bacillariophyta</taxon>
        <taxon>Coscinodiscophyceae</taxon>
        <taxon>Chaetocerotophycidae</taxon>
        <taxon>Chaetocerotales</taxon>
        <taxon>Chaetocerotaceae</taxon>
        <taxon>Chaetoceros</taxon>
    </lineage>
</organism>
<evidence type="ECO:0000259" key="4">
    <source>
        <dbReference type="Pfam" id="PF01168"/>
    </source>
</evidence>
<sequence>MVNSKKVYALTSYLGIVSPLRAFSNNSNIQRSAFISNNLSRRTSSTATAFLPGTIHNNFTGTITTISRNMSSENSAVDIKSNLDEVNSRIADTVVSCNRPSDSVRLIAVSKTKPNELLMDAYNAGQRYFGENYAQELISKAKELPKDIKWHFIGPLQSNKAAALVKNVGLKQLACIETISTMKLANKLNNAVASINEESSSEDGEKLGIYVQVNTSGEDSKSGVNNAEDCISLVKDIMSACTNLRIDGLMTIGAPGDFSCFESLVECRKKVCEAVGVDEDSFALSMGMSGDFEEAIKRSATSVRVGSTLFGARDYSNKK</sequence>